<evidence type="ECO:0000256" key="2">
    <source>
        <dbReference type="RuleBase" id="RU003690"/>
    </source>
</evidence>
<dbReference type="PRINTS" id="PR00131">
    <property type="entry name" value="GLHYDRLASE1"/>
</dbReference>
<dbReference type="Pfam" id="PF00232">
    <property type="entry name" value="Glyco_hydro_1"/>
    <property type="match status" value="1"/>
</dbReference>
<protein>
    <recommendedName>
        <fullName evidence="5">Beta-glucosidase</fullName>
    </recommendedName>
</protein>
<keyword evidence="4" id="KW-1185">Reference proteome</keyword>
<dbReference type="InterPro" id="IPR001360">
    <property type="entry name" value="Glyco_hydro_1"/>
</dbReference>
<dbReference type="PANTHER" id="PTHR10353">
    <property type="entry name" value="GLYCOSYL HYDROLASE"/>
    <property type="match status" value="1"/>
</dbReference>
<proteinExistence type="inferred from homology"/>
<reference evidence="3 4" key="1">
    <citation type="journal article" date="2023" name="bioRxiv">
        <title>Genome report: Whole genome sequence and annotation of Penstemon davidsonii.</title>
        <authorList>
            <person name="Ostevik K.L."/>
            <person name="Alabady M."/>
            <person name="Zhang M."/>
            <person name="Rausher M.D."/>
        </authorList>
    </citation>
    <scope>NUCLEOTIDE SEQUENCE [LARGE SCALE GENOMIC DNA]</scope>
    <source>
        <strain evidence="3">DNT005</strain>
        <tissue evidence="3">Whole leaf</tissue>
    </source>
</reference>
<evidence type="ECO:0008006" key="5">
    <source>
        <dbReference type="Google" id="ProtNLM"/>
    </source>
</evidence>
<sequence>MIGITVHAFMYVPLTDNTEDKEAANRALAFNFAWILDPLVFGDYPQEMKRYLGSQLPKFSSEEMLLLRDSIDFIGVNHYGTLYAKDCIHSSCLCNDSTCSKGSDRAIRGFLYSTGFRDGVSIGEPTGMDRFFVVPRGMEDIINYIKGRYHNKLMFVTENGYSSPVSEDDDYPQDVKRINYHKSYLAYLAQAIRNGANVRGYFIWSLMDNFEWTSGYKTKFGLYHIDPQTLNRIPKLSASWAKGETQKP</sequence>
<dbReference type="Proteomes" id="UP001291926">
    <property type="component" value="Unassembled WGS sequence"/>
</dbReference>
<dbReference type="InterPro" id="IPR017853">
    <property type="entry name" value="GH"/>
</dbReference>
<gene>
    <name evidence="3" type="ORF">RD792_007487</name>
</gene>
<evidence type="ECO:0000313" key="3">
    <source>
        <dbReference type="EMBL" id="KAK4484886.1"/>
    </source>
</evidence>
<dbReference type="Gene3D" id="3.20.20.80">
    <property type="entry name" value="Glycosidases"/>
    <property type="match status" value="1"/>
</dbReference>
<dbReference type="EMBL" id="JAYDYQ010002533">
    <property type="protein sequence ID" value="KAK4484886.1"/>
    <property type="molecule type" value="Genomic_DNA"/>
</dbReference>
<name>A0ABR0D7Y3_9LAMI</name>
<organism evidence="3 4">
    <name type="scientific">Penstemon davidsonii</name>
    <dbReference type="NCBI Taxonomy" id="160366"/>
    <lineage>
        <taxon>Eukaryota</taxon>
        <taxon>Viridiplantae</taxon>
        <taxon>Streptophyta</taxon>
        <taxon>Embryophyta</taxon>
        <taxon>Tracheophyta</taxon>
        <taxon>Spermatophyta</taxon>
        <taxon>Magnoliopsida</taxon>
        <taxon>eudicotyledons</taxon>
        <taxon>Gunneridae</taxon>
        <taxon>Pentapetalae</taxon>
        <taxon>asterids</taxon>
        <taxon>lamiids</taxon>
        <taxon>Lamiales</taxon>
        <taxon>Plantaginaceae</taxon>
        <taxon>Cheloneae</taxon>
        <taxon>Penstemon</taxon>
    </lineage>
</organism>
<evidence type="ECO:0000256" key="1">
    <source>
        <dbReference type="ARBA" id="ARBA00010838"/>
    </source>
</evidence>
<comment type="similarity">
    <text evidence="1 2">Belongs to the glycosyl hydrolase 1 family.</text>
</comment>
<accession>A0ABR0D7Y3</accession>
<comment type="caution">
    <text evidence="3">The sequence shown here is derived from an EMBL/GenBank/DDBJ whole genome shotgun (WGS) entry which is preliminary data.</text>
</comment>
<dbReference type="SUPFAM" id="SSF51445">
    <property type="entry name" value="(Trans)glycosidases"/>
    <property type="match status" value="1"/>
</dbReference>
<dbReference type="PANTHER" id="PTHR10353:SF175">
    <property type="entry name" value="BETA-GLUCOSIDASE 18-LIKE ISOFORM X1"/>
    <property type="match status" value="1"/>
</dbReference>
<evidence type="ECO:0000313" key="4">
    <source>
        <dbReference type="Proteomes" id="UP001291926"/>
    </source>
</evidence>